<dbReference type="PANTHER" id="PTHR13146:SF0">
    <property type="entry name" value="SOLUTE CARRIER FAMILY 35 MEMBER F6"/>
    <property type="match status" value="1"/>
</dbReference>
<dbReference type="SUPFAM" id="SSF103481">
    <property type="entry name" value="Multidrug resistance efflux transporter EmrE"/>
    <property type="match status" value="1"/>
</dbReference>
<proteinExistence type="predicted"/>
<comment type="caution">
    <text evidence="6">The sequence shown here is derived from an EMBL/GenBank/DDBJ whole genome shotgun (WGS) entry which is preliminary data.</text>
</comment>
<dbReference type="Pfam" id="PF04142">
    <property type="entry name" value="Nuc_sug_transp"/>
    <property type="match status" value="1"/>
</dbReference>
<keyword evidence="7" id="KW-1185">Reference proteome</keyword>
<accession>A0A1X0P938</accession>
<dbReference type="Proteomes" id="UP000192257">
    <property type="component" value="Unassembled WGS sequence"/>
</dbReference>
<gene>
    <name evidence="6" type="ORF">TM35_000024690</name>
</gene>
<evidence type="ECO:0000313" key="6">
    <source>
        <dbReference type="EMBL" id="ORC93143.1"/>
    </source>
</evidence>
<evidence type="ECO:0000256" key="1">
    <source>
        <dbReference type="ARBA" id="ARBA00004141"/>
    </source>
</evidence>
<dbReference type="InterPro" id="IPR037185">
    <property type="entry name" value="EmrE-like"/>
</dbReference>
<keyword evidence="3 5" id="KW-1133">Transmembrane helix</keyword>
<evidence type="ECO:0000256" key="5">
    <source>
        <dbReference type="SAM" id="Phobius"/>
    </source>
</evidence>
<feature type="transmembrane region" description="Helical" evidence="5">
    <location>
        <begin position="152"/>
        <end position="171"/>
    </location>
</feature>
<name>A0A1X0P938_9TRYP</name>
<dbReference type="VEuPathDB" id="TriTrypDB:TM35_000024690"/>
<feature type="transmembrane region" description="Helical" evidence="5">
    <location>
        <begin position="56"/>
        <end position="77"/>
    </location>
</feature>
<dbReference type="GO" id="GO:0015165">
    <property type="term" value="F:pyrimidine nucleotide-sugar transmembrane transporter activity"/>
    <property type="evidence" value="ECO:0007669"/>
    <property type="project" value="InterPro"/>
</dbReference>
<evidence type="ECO:0000256" key="2">
    <source>
        <dbReference type="ARBA" id="ARBA00022692"/>
    </source>
</evidence>
<protein>
    <submittedName>
        <fullName evidence="6">Putative solute carrier family 35 member F6-like isoform X1</fullName>
    </submittedName>
</protein>
<dbReference type="EMBL" id="NBCO01000002">
    <property type="protein sequence ID" value="ORC93143.1"/>
    <property type="molecule type" value="Genomic_DNA"/>
</dbReference>
<dbReference type="RefSeq" id="XP_028887209.1">
    <property type="nucleotide sequence ID" value="XM_029021787.1"/>
</dbReference>
<feature type="transmembrane region" description="Helical" evidence="5">
    <location>
        <begin position="232"/>
        <end position="249"/>
    </location>
</feature>
<feature type="transmembrane region" description="Helical" evidence="5">
    <location>
        <begin position="89"/>
        <end position="111"/>
    </location>
</feature>
<evidence type="ECO:0000256" key="4">
    <source>
        <dbReference type="ARBA" id="ARBA00023136"/>
    </source>
</evidence>
<dbReference type="PANTHER" id="PTHR13146">
    <property type="match status" value="1"/>
</dbReference>
<dbReference type="GO" id="GO:0000139">
    <property type="term" value="C:Golgi membrane"/>
    <property type="evidence" value="ECO:0007669"/>
    <property type="project" value="InterPro"/>
</dbReference>
<keyword evidence="2 5" id="KW-0812">Transmembrane</keyword>
<dbReference type="GeneID" id="39981567"/>
<organism evidence="6 7">
    <name type="scientific">Trypanosoma theileri</name>
    <dbReference type="NCBI Taxonomy" id="67003"/>
    <lineage>
        <taxon>Eukaryota</taxon>
        <taxon>Discoba</taxon>
        <taxon>Euglenozoa</taxon>
        <taxon>Kinetoplastea</taxon>
        <taxon>Metakinetoplastina</taxon>
        <taxon>Trypanosomatida</taxon>
        <taxon>Trypanosomatidae</taxon>
        <taxon>Trypanosoma</taxon>
    </lineage>
</organism>
<dbReference type="AlphaFoldDB" id="A0A1X0P938"/>
<dbReference type="OrthoDB" id="29773at2759"/>
<dbReference type="InterPro" id="IPR007271">
    <property type="entry name" value="Nuc_sug_transpt"/>
</dbReference>
<feature type="transmembrane region" description="Helical" evidence="5">
    <location>
        <begin position="351"/>
        <end position="367"/>
    </location>
</feature>
<dbReference type="STRING" id="67003.A0A1X0P938"/>
<feature type="transmembrane region" description="Helical" evidence="5">
    <location>
        <begin position="287"/>
        <end position="307"/>
    </location>
</feature>
<sequence>MASVALLAPLAAAYIAWGTVQTAAMKWAYTLAAPAAPARYGPYTYTFAHPFVQALAMFIAELLCLVVFVAILFLRYAMHHRQPRAGVDMALPCNPTVWMLPAAADFGASVLQNVGLTLTYASVYQMLRGAVVVFIAALSYVWLHRRFSRRECIGIGVVVIGLTLVGISAIMRPSPTTKTDSNVKVGGANRNPLLGAVLIIAAQLLHAYQGVCEERLGKLYHVPPLQMVGTEGAYGVGMTLMLLSFLQLFPSAPFAHNIVGTIPDDVANATVNLLVPYDDIVLAFDQMQQNTVCLISMIIYILAGLFYNACQITIIKKFSAATCVMLGSLRNVTVWIVALALPSVFEEHFDLLQLIGFCCLVAGNVVYQQRG</sequence>
<evidence type="ECO:0000256" key="3">
    <source>
        <dbReference type="ARBA" id="ARBA00022989"/>
    </source>
</evidence>
<evidence type="ECO:0000313" key="7">
    <source>
        <dbReference type="Proteomes" id="UP000192257"/>
    </source>
</evidence>
<keyword evidence="4 5" id="KW-0472">Membrane</keyword>
<reference evidence="6 7" key="1">
    <citation type="submission" date="2017-03" db="EMBL/GenBank/DDBJ databases">
        <title>An alternative strategy for trypanosome survival in the mammalian bloodstream revealed through genome and transcriptome analysis of the ubiquitous bovine parasite Trypanosoma (Megatrypanum) theileri.</title>
        <authorList>
            <person name="Kelly S."/>
            <person name="Ivens A."/>
            <person name="Mott A."/>
            <person name="O'Neill E."/>
            <person name="Emms D."/>
            <person name="Macleod O."/>
            <person name="Voorheis P."/>
            <person name="Matthews J."/>
            <person name="Matthews K."/>
            <person name="Carrington M."/>
        </authorList>
    </citation>
    <scope>NUCLEOTIDE SEQUENCE [LARGE SCALE GENOMIC DNA]</scope>
    <source>
        <strain evidence="6">Edinburgh</strain>
    </source>
</reference>
<comment type="subcellular location">
    <subcellularLocation>
        <location evidence="1">Membrane</location>
        <topology evidence="1">Multi-pass membrane protein</topology>
    </subcellularLocation>
</comment>
<feature type="transmembrane region" description="Helical" evidence="5">
    <location>
        <begin position="123"/>
        <end position="143"/>
    </location>
</feature>